<dbReference type="AlphaFoldDB" id="A0A3N9TGM8"/>
<dbReference type="PANTHER" id="PTHR43228">
    <property type="entry name" value="TWO-COMPONENT RESPONSE REGULATOR"/>
    <property type="match status" value="1"/>
</dbReference>
<dbReference type="RefSeq" id="WP_124936630.1">
    <property type="nucleotide sequence ID" value="NZ_RJVQ01000003.1"/>
</dbReference>
<dbReference type="InterPro" id="IPR001789">
    <property type="entry name" value="Sig_transdc_resp-reg_receiver"/>
</dbReference>
<dbReference type="SUPFAM" id="SSF52172">
    <property type="entry name" value="CheY-like"/>
    <property type="match status" value="1"/>
</dbReference>
<gene>
    <name evidence="3" type="ORF">EES38_07850</name>
</gene>
<protein>
    <submittedName>
        <fullName evidence="3">Response regulator</fullName>
    </submittedName>
</protein>
<evidence type="ECO:0000259" key="2">
    <source>
        <dbReference type="PROSITE" id="PS50110"/>
    </source>
</evidence>
<dbReference type="GO" id="GO:0000160">
    <property type="term" value="P:phosphorelay signal transduction system"/>
    <property type="evidence" value="ECO:0007669"/>
    <property type="project" value="InterPro"/>
</dbReference>
<dbReference type="InterPro" id="IPR052048">
    <property type="entry name" value="ST_Response_Regulator"/>
</dbReference>
<evidence type="ECO:0000256" key="1">
    <source>
        <dbReference type="PROSITE-ProRule" id="PRU00169"/>
    </source>
</evidence>
<keyword evidence="1" id="KW-0597">Phosphoprotein</keyword>
<dbReference type="Proteomes" id="UP000281112">
    <property type="component" value="Unassembled WGS sequence"/>
</dbReference>
<dbReference type="SMART" id="SM00448">
    <property type="entry name" value="REC"/>
    <property type="match status" value="1"/>
</dbReference>
<evidence type="ECO:0000313" key="3">
    <source>
        <dbReference type="EMBL" id="RQW63160.1"/>
    </source>
</evidence>
<dbReference type="OrthoDB" id="6399952at2"/>
<feature type="domain" description="Response regulatory" evidence="2">
    <location>
        <begin position="22"/>
        <end position="136"/>
    </location>
</feature>
<comment type="caution">
    <text evidence="3">The sequence shown here is derived from an EMBL/GenBank/DDBJ whole genome shotgun (WGS) entry which is preliminary data.</text>
</comment>
<proteinExistence type="predicted"/>
<evidence type="ECO:0000313" key="4">
    <source>
        <dbReference type="Proteomes" id="UP000281112"/>
    </source>
</evidence>
<dbReference type="InterPro" id="IPR011006">
    <property type="entry name" value="CheY-like_superfamily"/>
</dbReference>
<name>A0A3N9TGM8_9VIBR</name>
<keyword evidence="4" id="KW-1185">Reference proteome</keyword>
<dbReference type="Gene3D" id="3.40.50.2300">
    <property type="match status" value="1"/>
</dbReference>
<feature type="modified residue" description="4-aspartylphosphate" evidence="1">
    <location>
        <position position="71"/>
    </location>
</feature>
<sequence length="367" mass="40852">MLKPSHIASEAAVKAEVLAGKTILIVDDDPIFRRITGGFLSAQGCEICEAENGLEGLRKLKSESPDLVLCDLAMPILNGVEFVEEVSMAYPSLPLIVVSATEQMSEVAKALKYGIKDFLPKPINNFVHLSDAIVNTLEDSDNHIADQRDFSSQWFRVDDGGDLAEEQELHWHLQYLQSNPSAARDLLNALMPDNDSSQGVWHCNYRLLQPAEAMPIVFDYVWSINGQYAFYVVDSEEEENTVATTLMVRALFHDYMRNLKTYSADLKDLAEILEKGLQCSEYTTKASVLIGLADLTYGQLSIMPAGLDCNWSNGSQSLRIEGGRNLGDNCMKNFMTKDLPMKSKTQLAINRIGSSSFVLELSRRDTH</sequence>
<accession>A0A3N9TGM8</accession>
<dbReference type="EMBL" id="RJVQ01000003">
    <property type="protein sequence ID" value="RQW63160.1"/>
    <property type="molecule type" value="Genomic_DNA"/>
</dbReference>
<dbReference type="PANTHER" id="PTHR43228:SF1">
    <property type="entry name" value="TWO-COMPONENT RESPONSE REGULATOR ARR22"/>
    <property type="match status" value="1"/>
</dbReference>
<organism evidence="3 4">
    <name type="scientific">Vibrio viridaestus</name>
    <dbReference type="NCBI Taxonomy" id="2487322"/>
    <lineage>
        <taxon>Bacteria</taxon>
        <taxon>Pseudomonadati</taxon>
        <taxon>Pseudomonadota</taxon>
        <taxon>Gammaproteobacteria</taxon>
        <taxon>Vibrionales</taxon>
        <taxon>Vibrionaceae</taxon>
        <taxon>Vibrio</taxon>
    </lineage>
</organism>
<dbReference type="Pfam" id="PF00072">
    <property type="entry name" value="Response_reg"/>
    <property type="match status" value="1"/>
</dbReference>
<dbReference type="PROSITE" id="PS50110">
    <property type="entry name" value="RESPONSE_REGULATORY"/>
    <property type="match status" value="1"/>
</dbReference>
<reference evidence="3 4" key="1">
    <citation type="submission" date="2018-11" db="EMBL/GenBank/DDBJ databases">
        <title>Vibrio LJC006 sp. nov., isolated from seawater during the bloom of the enteromorpha.</title>
        <authorList>
            <person name="Liang J."/>
        </authorList>
    </citation>
    <scope>NUCLEOTIDE SEQUENCE [LARGE SCALE GENOMIC DNA]</scope>
    <source>
        <strain evidence="3 4">LJC006</strain>
    </source>
</reference>